<evidence type="ECO:0000259" key="5">
    <source>
        <dbReference type="PROSITE" id="PS51999"/>
    </source>
</evidence>
<comment type="caution">
    <text evidence="6">The sequence shown here is derived from an EMBL/GenBank/DDBJ whole genome shotgun (WGS) entry which is preliminary data.</text>
</comment>
<keyword evidence="1" id="KW-0479">Metal-binding</keyword>
<accession>A0A822ZKC6</accession>
<dbReference type="Proteomes" id="UP000607653">
    <property type="component" value="Unassembled WGS sequence"/>
</dbReference>
<sequence>MSSQSTSQSTSYKKLKYPSRICDCGKKCVIHMSETNLNPQRLFYNCLGIMEKKVKVAFCNYFEWPFPTTTSDEATSSMNVGHAVTHAKEINRLLFELNRCV</sequence>
<feature type="domain" description="GRF-type" evidence="5">
    <location>
        <begin position="22"/>
        <end position="68"/>
    </location>
</feature>
<gene>
    <name evidence="6" type="ORF">HUJ06_016471</name>
</gene>
<dbReference type="PANTHER" id="PTHR33248">
    <property type="entry name" value="ZINC ION-BINDING PROTEIN"/>
    <property type="match status" value="1"/>
</dbReference>
<dbReference type="GO" id="GO:0008270">
    <property type="term" value="F:zinc ion binding"/>
    <property type="evidence" value="ECO:0007669"/>
    <property type="project" value="UniProtKB-KW"/>
</dbReference>
<evidence type="ECO:0000256" key="1">
    <source>
        <dbReference type="ARBA" id="ARBA00022723"/>
    </source>
</evidence>
<evidence type="ECO:0000256" key="3">
    <source>
        <dbReference type="ARBA" id="ARBA00022833"/>
    </source>
</evidence>
<dbReference type="InterPro" id="IPR010666">
    <property type="entry name" value="Znf_GRF"/>
</dbReference>
<proteinExistence type="predicted"/>
<keyword evidence="3" id="KW-0862">Zinc</keyword>
<evidence type="ECO:0000256" key="2">
    <source>
        <dbReference type="ARBA" id="ARBA00022771"/>
    </source>
</evidence>
<name>A0A822ZKC6_NELNU</name>
<dbReference type="PROSITE" id="PS51999">
    <property type="entry name" value="ZF_GRF"/>
    <property type="match status" value="1"/>
</dbReference>
<dbReference type="EMBL" id="DUZY01000008">
    <property type="protein sequence ID" value="DAD46534.1"/>
    <property type="molecule type" value="Genomic_DNA"/>
</dbReference>
<protein>
    <recommendedName>
        <fullName evidence="5">GRF-type domain-containing protein</fullName>
    </recommendedName>
</protein>
<evidence type="ECO:0000256" key="4">
    <source>
        <dbReference type="PROSITE-ProRule" id="PRU01343"/>
    </source>
</evidence>
<dbReference type="AlphaFoldDB" id="A0A822ZKC6"/>
<organism evidence="6 7">
    <name type="scientific">Nelumbo nucifera</name>
    <name type="common">Sacred lotus</name>
    <dbReference type="NCBI Taxonomy" id="4432"/>
    <lineage>
        <taxon>Eukaryota</taxon>
        <taxon>Viridiplantae</taxon>
        <taxon>Streptophyta</taxon>
        <taxon>Embryophyta</taxon>
        <taxon>Tracheophyta</taxon>
        <taxon>Spermatophyta</taxon>
        <taxon>Magnoliopsida</taxon>
        <taxon>Proteales</taxon>
        <taxon>Nelumbonaceae</taxon>
        <taxon>Nelumbo</taxon>
    </lineage>
</organism>
<evidence type="ECO:0000313" key="7">
    <source>
        <dbReference type="Proteomes" id="UP000607653"/>
    </source>
</evidence>
<keyword evidence="2 4" id="KW-0863">Zinc-finger</keyword>
<reference evidence="6 7" key="1">
    <citation type="journal article" date="2020" name="Mol. Biol. Evol.">
        <title>Distinct Expression and Methylation Patterns for Genes with Different Fates following a Single Whole-Genome Duplication in Flowering Plants.</title>
        <authorList>
            <person name="Shi T."/>
            <person name="Rahmani R.S."/>
            <person name="Gugger P.F."/>
            <person name="Wang M."/>
            <person name="Li H."/>
            <person name="Zhang Y."/>
            <person name="Li Z."/>
            <person name="Wang Q."/>
            <person name="Van de Peer Y."/>
            <person name="Marchal K."/>
            <person name="Chen J."/>
        </authorList>
    </citation>
    <scope>NUCLEOTIDE SEQUENCE [LARGE SCALE GENOMIC DNA]</scope>
    <source>
        <tissue evidence="6">Leaf</tissue>
    </source>
</reference>
<evidence type="ECO:0000313" key="6">
    <source>
        <dbReference type="EMBL" id="DAD46534.1"/>
    </source>
</evidence>
<keyword evidence="7" id="KW-1185">Reference proteome</keyword>
<dbReference type="Pfam" id="PF06839">
    <property type="entry name" value="Zn_ribbon_GRF"/>
    <property type="match status" value="1"/>
</dbReference>